<dbReference type="Proteomes" id="UP000235387">
    <property type="component" value="Unassembled WGS sequence"/>
</dbReference>
<dbReference type="InterPro" id="IPR040836">
    <property type="entry name" value="SAVED"/>
</dbReference>
<organism evidence="4 5">
    <name type="scientific">Enterovibrio norvegicus</name>
    <dbReference type="NCBI Taxonomy" id="188144"/>
    <lineage>
        <taxon>Bacteria</taxon>
        <taxon>Pseudomonadati</taxon>
        <taxon>Pseudomonadota</taxon>
        <taxon>Gammaproteobacteria</taxon>
        <taxon>Vibrionales</taxon>
        <taxon>Vibrionaceae</taxon>
        <taxon>Enterovibrio</taxon>
    </lineage>
</organism>
<dbReference type="RefSeq" id="WP_102391086.1">
    <property type="nucleotide sequence ID" value="NZ_MDAL01000022.1"/>
</dbReference>
<dbReference type="InterPro" id="IPR041167">
    <property type="entry name" value="Saf_2TM"/>
</dbReference>
<keyword evidence="1" id="KW-1133">Transmembrane helix</keyword>
<comment type="caution">
    <text evidence="4">The sequence shown here is derived from an EMBL/GenBank/DDBJ whole genome shotgun (WGS) entry which is preliminary data.</text>
</comment>
<protein>
    <recommendedName>
        <fullName evidence="6">2-methylthioadenine synthetase</fullName>
    </recommendedName>
</protein>
<dbReference type="NCBIfam" id="NF033611">
    <property type="entry name" value="SAVED"/>
    <property type="match status" value="1"/>
</dbReference>
<dbReference type="EMBL" id="MDAL01000022">
    <property type="protein sequence ID" value="PMN91334.1"/>
    <property type="molecule type" value="Genomic_DNA"/>
</dbReference>
<evidence type="ECO:0000256" key="1">
    <source>
        <dbReference type="SAM" id="Phobius"/>
    </source>
</evidence>
<gene>
    <name evidence="4" type="ORF">BCT23_17645</name>
</gene>
<reference evidence="5" key="1">
    <citation type="submission" date="2016-07" db="EMBL/GenBank/DDBJ databases">
        <title>Nontailed viruses are major unrecognized killers of bacteria in the ocean.</title>
        <authorList>
            <person name="Kauffman K."/>
            <person name="Hussain F."/>
            <person name="Yang J."/>
            <person name="Arevalo P."/>
            <person name="Brown J."/>
            <person name="Cutler M."/>
            <person name="Kelly L."/>
            <person name="Polz M.F."/>
        </authorList>
    </citation>
    <scope>NUCLEOTIDE SEQUENCE [LARGE SCALE GENOMIC DNA]</scope>
    <source>
        <strain evidence="5">10N.261.45.A10</strain>
    </source>
</reference>
<feature type="domain" description="SAVED-fused 2TM effector" evidence="3">
    <location>
        <begin position="4"/>
        <end position="154"/>
    </location>
</feature>
<proteinExistence type="predicted"/>
<evidence type="ECO:0008006" key="6">
    <source>
        <dbReference type="Google" id="ProtNLM"/>
    </source>
</evidence>
<feature type="domain" description="SMODS-associated and fused to various effectors" evidence="2">
    <location>
        <begin position="167"/>
        <end position="350"/>
    </location>
</feature>
<evidence type="ECO:0000313" key="4">
    <source>
        <dbReference type="EMBL" id="PMN91334.1"/>
    </source>
</evidence>
<dbReference type="Pfam" id="PF18303">
    <property type="entry name" value="Saf_2TM"/>
    <property type="match status" value="1"/>
</dbReference>
<keyword evidence="1" id="KW-0472">Membrane</keyword>
<feature type="transmembrane region" description="Helical" evidence="1">
    <location>
        <begin position="66"/>
        <end position="87"/>
    </location>
</feature>
<accession>A0A2N7L9W7</accession>
<evidence type="ECO:0000259" key="2">
    <source>
        <dbReference type="Pfam" id="PF18145"/>
    </source>
</evidence>
<keyword evidence="1" id="KW-0812">Transmembrane</keyword>
<sequence>MANINTVLKNTIKWLFRRKSPAARVLGSGITLITLSLAGDWALAVAYDSAHDSIGFKLSSSEVPEILVFITFAIGVFLVALGVIWLISDAITERKRLSKKVVIPIEQRGLVNTSDDTLSAFAGNQNKGKQVNGIVIDIRDSLTNGAVSNPTKALDKVLGIERSIEERRLQKGADDVEIIYGGIVPVPFAFLTGYLLDDESSIQVVDWNRESSSWGELKSKDDDEKFIVKNVVKNEKSKELVVAISFSYHADIEAIKDTFSGMNLLQLSLMNPRFNNHWSKTKQDRLAYEFIECIKAQLVDGYEKIHLILASQNSVAFRFGQAYDRRNLPPVTIYQYERNQTLKYPWGICIPNRSSSLPTIVKNKQPAAIETVF</sequence>
<feature type="transmembrane region" description="Helical" evidence="1">
    <location>
        <begin position="21"/>
        <end position="46"/>
    </location>
</feature>
<dbReference type="AlphaFoldDB" id="A0A2N7L9W7"/>
<evidence type="ECO:0000313" key="5">
    <source>
        <dbReference type="Proteomes" id="UP000235387"/>
    </source>
</evidence>
<evidence type="ECO:0000259" key="3">
    <source>
        <dbReference type="Pfam" id="PF18303"/>
    </source>
</evidence>
<dbReference type="Pfam" id="PF18145">
    <property type="entry name" value="SAVED"/>
    <property type="match status" value="1"/>
</dbReference>
<name>A0A2N7L9W7_9GAMM</name>